<protein>
    <submittedName>
        <fullName evidence="1">Four helix bundle protein</fullName>
    </submittedName>
</protein>
<proteinExistence type="predicted"/>
<dbReference type="PANTHER" id="PTHR38471:SF2">
    <property type="entry name" value="FOUR HELIX BUNDLE PROTEIN"/>
    <property type="match status" value="1"/>
</dbReference>
<dbReference type="NCBIfam" id="TIGR02436">
    <property type="entry name" value="four helix bundle protein"/>
    <property type="match status" value="1"/>
</dbReference>
<name>A0ABU8I3J0_9SPHI</name>
<dbReference type="PANTHER" id="PTHR38471">
    <property type="entry name" value="FOUR HELIX BUNDLE PROTEIN"/>
    <property type="match status" value="1"/>
</dbReference>
<evidence type="ECO:0000313" key="1">
    <source>
        <dbReference type="EMBL" id="MEI5983996.1"/>
    </source>
</evidence>
<evidence type="ECO:0000313" key="2">
    <source>
        <dbReference type="Proteomes" id="UP001363035"/>
    </source>
</evidence>
<dbReference type="EMBL" id="JAYLLN010000005">
    <property type="protein sequence ID" value="MEI5983996.1"/>
    <property type="molecule type" value="Genomic_DNA"/>
</dbReference>
<dbReference type="Pfam" id="PF05635">
    <property type="entry name" value="23S_rRNA_IVP"/>
    <property type="match status" value="1"/>
</dbReference>
<comment type="caution">
    <text evidence="1">The sequence shown here is derived from an EMBL/GenBank/DDBJ whole genome shotgun (WGS) entry which is preliminary data.</text>
</comment>
<gene>
    <name evidence="1" type="ORF">VJ786_03675</name>
</gene>
<dbReference type="InterPro" id="IPR036583">
    <property type="entry name" value="23S_rRNA_IVS_sf"/>
</dbReference>
<dbReference type="Proteomes" id="UP001363035">
    <property type="component" value="Unassembled WGS sequence"/>
</dbReference>
<sequence length="120" mass="13831">MHDYKKLLVWQKAITFVSEVYKITAGYPKIEQFNLVSQINRAAVSIPSNIAEGAGRNSDKEFINFLAISHASAYEVETQLIISRNLGYLADLDLQYLLHQVEEIQKMNFSLQQKLRNNKR</sequence>
<dbReference type="CDD" id="cd16377">
    <property type="entry name" value="23S_rRNA_IVP_like"/>
    <property type="match status" value="1"/>
</dbReference>
<accession>A0ABU8I3J0</accession>
<dbReference type="InterPro" id="IPR012657">
    <property type="entry name" value="23S_rRNA-intervening_sequence"/>
</dbReference>
<keyword evidence="2" id="KW-1185">Reference proteome</keyword>
<dbReference type="SUPFAM" id="SSF158446">
    <property type="entry name" value="IVS-encoded protein-like"/>
    <property type="match status" value="1"/>
</dbReference>
<dbReference type="Gene3D" id="1.20.1440.60">
    <property type="entry name" value="23S rRNA-intervening sequence"/>
    <property type="match status" value="1"/>
</dbReference>
<reference evidence="1 2" key="1">
    <citation type="submission" date="2024-01" db="EMBL/GenBank/DDBJ databases">
        <title>Sphingobacterium tenebrionis sp. nov., a novel endophyte isolated from tenebrio molitor intestines.</title>
        <authorList>
            <person name="Zhang C."/>
        </authorList>
    </citation>
    <scope>NUCLEOTIDE SEQUENCE [LARGE SCALE GENOMIC DNA]</scope>
    <source>
        <strain evidence="1 2">PU5-4</strain>
    </source>
</reference>
<dbReference type="RefSeq" id="WP_336557269.1">
    <property type="nucleotide sequence ID" value="NZ_JAYLLN010000005.1"/>
</dbReference>
<organism evidence="1 2">
    <name type="scientific">Sphingobacterium tenebrionis</name>
    <dbReference type="NCBI Taxonomy" id="3111775"/>
    <lineage>
        <taxon>Bacteria</taxon>
        <taxon>Pseudomonadati</taxon>
        <taxon>Bacteroidota</taxon>
        <taxon>Sphingobacteriia</taxon>
        <taxon>Sphingobacteriales</taxon>
        <taxon>Sphingobacteriaceae</taxon>
        <taxon>Sphingobacterium</taxon>
    </lineage>
</organism>